<proteinExistence type="predicted"/>
<accession>A0ABW5FWE6</accession>
<evidence type="ECO:0000313" key="2">
    <source>
        <dbReference type="Proteomes" id="UP001597417"/>
    </source>
</evidence>
<dbReference type="EMBL" id="JBHUKR010000011">
    <property type="protein sequence ID" value="MFD2419325.1"/>
    <property type="molecule type" value="Genomic_DNA"/>
</dbReference>
<protein>
    <submittedName>
        <fullName evidence="1">Uncharacterized protein</fullName>
    </submittedName>
</protein>
<gene>
    <name evidence="1" type="ORF">ACFSXZ_23620</name>
</gene>
<keyword evidence="2" id="KW-1185">Reference proteome</keyword>
<sequence>MTEVAATDRVRGLVTELDSAGTWPAEFHPAFLAVAREWFVPARFWYQPGEGRPGRGGGPGR</sequence>
<comment type="caution">
    <text evidence="1">The sequence shown here is derived from an EMBL/GenBank/DDBJ whole genome shotgun (WGS) entry which is preliminary data.</text>
</comment>
<organism evidence="1 2">
    <name type="scientific">Amycolatopsis pigmentata</name>
    <dbReference type="NCBI Taxonomy" id="450801"/>
    <lineage>
        <taxon>Bacteria</taxon>
        <taxon>Bacillati</taxon>
        <taxon>Actinomycetota</taxon>
        <taxon>Actinomycetes</taxon>
        <taxon>Pseudonocardiales</taxon>
        <taxon>Pseudonocardiaceae</taxon>
        <taxon>Amycolatopsis</taxon>
    </lineage>
</organism>
<evidence type="ECO:0000313" key="1">
    <source>
        <dbReference type="EMBL" id="MFD2419325.1"/>
    </source>
</evidence>
<dbReference type="Proteomes" id="UP001597417">
    <property type="component" value="Unassembled WGS sequence"/>
</dbReference>
<name>A0ABW5FWE6_9PSEU</name>
<dbReference type="RefSeq" id="WP_378267324.1">
    <property type="nucleotide sequence ID" value="NZ_JBHUKR010000011.1"/>
</dbReference>
<reference evidence="2" key="1">
    <citation type="journal article" date="2019" name="Int. J. Syst. Evol. Microbiol.">
        <title>The Global Catalogue of Microorganisms (GCM) 10K type strain sequencing project: providing services to taxonomists for standard genome sequencing and annotation.</title>
        <authorList>
            <consortium name="The Broad Institute Genomics Platform"/>
            <consortium name="The Broad Institute Genome Sequencing Center for Infectious Disease"/>
            <person name="Wu L."/>
            <person name="Ma J."/>
        </authorList>
    </citation>
    <scope>NUCLEOTIDE SEQUENCE [LARGE SCALE GENOMIC DNA]</scope>
    <source>
        <strain evidence="2">CGMCC 4.7645</strain>
    </source>
</reference>